<organism evidence="3 4">
    <name type="scientific">Coprinopsis marcescibilis</name>
    <name type="common">Agaric fungus</name>
    <name type="synonym">Psathyrella marcescibilis</name>
    <dbReference type="NCBI Taxonomy" id="230819"/>
    <lineage>
        <taxon>Eukaryota</taxon>
        <taxon>Fungi</taxon>
        <taxon>Dikarya</taxon>
        <taxon>Basidiomycota</taxon>
        <taxon>Agaricomycotina</taxon>
        <taxon>Agaricomycetes</taxon>
        <taxon>Agaricomycetidae</taxon>
        <taxon>Agaricales</taxon>
        <taxon>Agaricineae</taxon>
        <taxon>Psathyrellaceae</taxon>
        <taxon>Coprinopsis</taxon>
    </lineage>
</organism>
<keyword evidence="1" id="KW-0732">Signal</keyword>
<feature type="domain" description="LYC1 C-terminal" evidence="2">
    <location>
        <begin position="216"/>
        <end position="402"/>
    </location>
</feature>
<dbReference type="OrthoDB" id="2020070at2759"/>
<sequence>MILRLHIGIMLSLLSLFSATPQQTLESRRRAFPEWGKEMTLQVYLDRDSATERSTAGANGRFATWSARENDRVLAPRDNPTTLNFPCSCETFRREVIIVQPKSSKIERGVGYGIASVYTQPENRGKGHAKHMMRLLHWVLAKAESLPLDFPQEWGLPPARPEAFSDSSVSVLYSDIGEHFYSSCGFLPGSDHQDGWSVARKCSTIFLVTQLAETANLLEERWEWLEGKELKTLWDMDSEIIEKEMEAKVQVQAEAMQPAFTFLPREGLAEFQTLRAGYFAQRLALEPVHYGIRLRDEVPGTGLDGLVYASWTLDLQASTTKKLVVTRLRVPPSLFGELVSVLGRFCKRYGIDRVEFWNLTESLVTASDGMGGTTADMKDHLPSMKWYGAERSRDVEWVNNEK</sequence>
<dbReference type="InterPro" id="IPR016181">
    <property type="entry name" value="Acyl_CoA_acyltransferase"/>
</dbReference>
<evidence type="ECO:0000256" key="1">
    <source>
        <dbReference type="SAM" id="SignalP"/>
    </source>
</evidence>
<evidence type="ECO:0000313" key="4">
    <source>
        <dbReference type="Proteomes" id="UP000307440"/>
    </source>
</evidence>
<dbReference type="AlphaFoldDB" id="A0A5C3L3G8"/>
<proteinExistence type="predicted"/>
<protein>
    <recommendedName>
        <fullName evidence="2">LYC1 C-terminal domain-containing protein</fullName>
    </recommendedName>
</protein>
<dbReference type="InterPro" id="IPR055100">
    <property type="entry name" value="GNAT_LYC1-like"/>
</dbReference>
<dbReference type="InterPro" id="IPR053013">
    <property type="entry name" value="LAT"/>
</dbReference>
<accession>A0A5C3L3G8</accession>
<evidence type="ECO:0000313" key="3">
    <source>
        <dbReference type="EMBL" id="TFK27103.1"/>
    </source>
</evidence>
<name>A0A5C3L3G8_COPMA</name>
<reference evidence="3 4" key="1">
    <citation type="journal article" date="2019" name="Nat. Ecol. Evol.">
        <title>Megaphylogeny resolves global patterns of mushroom evolution.</title>
        <authorList>
            <person name="Varga T."/>
            <person name="Krizsan K."/>
            <person name="Foldi C."/>
            <person name="Dima B."/>
            <person name="Sanchez-Garcia M."/>
            <person name="Sanchez-Ramirez S."/>
            <person name="Szollosi G.J."/>
            <person name="Szarkandi J.G."/>
            <person name="Papp V."/>
            <person name="Albert L."/>
            <person name="Andreopoulos W."/>
            <person name="Angelini C."/>
            <person name="Antonin V."/>
            <person name="Barry K.W."/>
            <person name="Bougher N.L."/>
            <person name="Buchanan P."/>
            <person name="Buyck B."/>
            <person name="Bense V."/>
            <person name="Catcheside P."/>
            <person name="Chovatia M."/>
            <person name="Cooper J."/>
            <person name="Damon W."/>
            <person name="Desjardin D."/>
            <person name="Finy P."/>
            <person name="Geml J."/>
            <person name="Haridas S."/>
            <person name="Hughes K."/>
            <person name="Justo A."/>
            <person name="Karasinski D."/>
            <person name="Kautmanova I."/>
            <person name="Kiss B."/>
            <person name="Kocsube S."/>
            <person name="Kotiranta H."/>
            <person name="LaButti K.M."/>
            <person name="Lechner B.E."/>
            <person name="Liimatainen K."/>
            <person name="Lipzen A."/>
            <person name="Lukacs Z."/>
            <person name="Mihaltcheva S."/>
            <person name="Morgado L.N."/>
            <person name="Niskanen T."/>
            <person name="Noordeloos M.E."/>
            <person name="Ohm R.A."/>
            <person name="Ortiz-Santana B."/>
            <person name="Ovrebo C."/>
            <person name="Racz N."/>
            <person name="Riley R."/>
            <person name="Savchenko A."/>
            <person name="Shiryaev A."/>
            <person name="Soop K."/>
            <person name="Spirin V."/>
            <person name="Szebenyi C."/>
            <person name="Tomsovsky M."/>
            <person name="Tulloss R.E."/>
            <person name="Uehling J."/>
            <person name="Grigoriev I.V."/>
            <person name="Vagvolgyi C."/>
            <person name="Papp T."/>
            <person name="Martin F.M."/>
            <person name="Miettinen O."/>
            <person name="Hibbett D.S."/>
            <person name="Nagy L.G."/>
        </authorList>
    </citation>
    <scope>NUCLEOTIDE SEQUENCE [LARGE SCALE GENOMIC DNA]</scope>
    <source>
        <strain evidence="3 4">CBS 121175</strain>
    </source>
</reference>
<dbReference type="EMBL" id="ML210168">
    <property type="protein sequence ID" value="TFK27103.1"/>
    <property type="molecule type" value="Genomic_DNA"/>
</dbReference>
<dbReference type="PANTHER" id="PTHR34815:SF2">
    <property type="entry name" value="N-ACETYLTRANSFERASE DOMAIN-CONTAINING PROTEIN"/>
    <property type="match status" value="1"/>
</dbReference>
<evidence type="ECO:0000259" key="2">
    <source>
        <dbReference type="Pfam" id="PF22998"/>
    </source>
</evidence>
<dbReference type="PANTHER" id="PTHR34815">
    <property type="entry name" value="LYSINE ACETYLTRANSFERASE"/>
    <property type="match status" value="1"/>
</dbReference>
<keyword evidence="4" id="KW-1185">Reference proteome</keyword>
<dbReference type="SUPFAM" id="SSF55729">
    <property type="entry name" value="Acyl-CoA N-acyltransferases (Nat)"/>
    <property type="match status" value="1"/>
</dbReference>
<feature type="signal peptide" evidence="1">
    <location>
        <begin position="1"/>
        <end position="19"/>
    </location>
</feature>
<dbReference type="Pfam" id="PF22998">
    <property type="entry name" value="GNAT_LYC1-like"/>
    <property type="match status" value="1"/>
</dbReference>
<gene>
    <name evidence="3" type="ORF">FA15DRAFT_653936</name>
</gene>
<dbReference type="Gene3D" id="3.40.630.30">
    <property type="match status" value="1"/>
</dbReference>
<dbReference type="STRING" id="230819.A0A5C3L3G8"/>
<feature type="chain" id="PRO_5022741550" description="LYC1 C-terminal domain-containing protein" evidence="1">
    <location>
        <begin position="20"/>
        <end position="402"/>
    </location>
</feature>
<dbReference type="Proteomes" id="UP000307440">
    <property type="component" value="Unassembled WGS sequence"/>
</dbReference>